<reference evidence="2" key="1">
    <citation type="submission" date="2021-02" db="EMBL/GenBank/DDBJ databases">
        <authorList>
            <person name="Nowell W R."/>
        </authorList>
    </citation>
    <scope>NUCLEOTIDE SEQUENCE</scope>
</reference>
<feature type="non-terminal residue" evidence="2">
    <location>
        <position position="1"/>
    </location>
</feature>
<gene>
    <name evidence="2" type="ORF">FNK824_LOCUS39861</name>
</gene>
<dbReference type="PROSITE" id="PS50005">
    <property type="entry name" value="TPR"/>
    <property type="match status" value="1"/>
</dbReference>
<name>A0A820GK45_9BILA</name>
<sequence length="331" mass="38803">QKYIQFPTSTNNSIAQEHFILGLAHLHSFGYSSALEQFEKALNIDSEFAMAYVFSSLTNIRPVWLEEYPNEGWQQVKRMNLNIRFENLTQRETLYVEAVRKLFDNGTMHYDDYINTLNQIVDQYPTDYEAGAFLVCILFLKTQPEIRGYLIRNPEDRQLQTKILNMILETNPNHPGALHYFTHLYDQPQTALFALPNSIKYIQIVPNSPHAQHMVTHIHLRLGLYQQALLGNLESDEVDVDNHRQFHSIGFLHYIYLNMGRRSIALQFLENLKPLFSVDTFYKMQYGIMYDRHIVETQDYQFAFDNPFDLIVCSTRQSLGDLNWLYPLNSG</sequence>
<organism evidence="2 3">
    <name type="scientific">Rotaria sordida</name>
    <dbReference type="NCBI Taxonomy" id="392033"/>
    <lineage>
        <taxon>Eukaryota</taxon>
        <taxon>Metazoa</taxon>
        <taxon>Spiralia</taxon>
        <taxon>Gnathifera</taxon>
        <taxon>Rotifera</taxon>
        <taxon>Eurotatoria</taxon>
        <taxon>Bdelloidea</taxon>
        <taxon>Philodinida</taxon>
        <taxon>Philodinidae</taxon>
        <taxon>Rotaria</taxon>
    </lineage>
</organism>
<keyword evidence="1" id="KW-0802">TPR repeat</keyword>
<accession>A0A820GK45</accession>
<dbReference type="Gene3D" id="1.25.40.10">
    <property type="entry name" value="Tetratricopeptide repeat domain"/>
    <property type="match status" value="1"/>
</dbReference>
<proteinExistence type="predicted"/>
<evidence type="ECO:0000313" key="2">
    <source>
        <dbReference type="EMBL" id="CAF4280058.1"/>
    </source>
</evidence>
<comment type="caution">
    <text evidence="2">The sequence shown here is derived from an EMBL/GenBank/DDBJ whole genome shotgun (WGS) entry which is preliminary data.</text>
</comment>
<dbReference type="PANTHER" id="PTHR45588:SF1">
    <property type="entry name" value="WW DOMAIN-CONTAINING PROTEIN"/>
    <property type="match status" value="1"/>
</dbReference>
<dbReference type="InterPro" id="IPR011990">
    <property type="entry name" value="TPR-like_helical_dom_sf"/>
</dbReference>
<dbReference type="PANTHER" id="PTHR45588">
    <property type="entry name" value="TPR DOMAIN-CONTAINING PROTEIN"/>
    <property type="match status" value="1"/>
</dbReference>
<feature type="non-terminal residue" evidence="2">
    <location>
        <position position="331"/>
    </location>
</feature>
<evidence type="ECO:0000313" key="3">
    <source>
        <dbReference type="Proteomes" id="UP000663874"/>
    </source>
</evidence>
<dbReference type="SUPFAM" id="SSF48452">
    <property type="entry name" value="TPR-like"/>
    <property type="match status" value="1"/>
</dbReference>
<evidence type="ECO:0000256" key="1">
    <source>
        <dbReference type="PROSITE-ProRule" id="PRU00339"/>
    </source>
</evidence>
<dbReference type="InterPro" id="IPR019734">
    <property type="entry name" value="TPR_rpt"/>
</dbReference>
<protein>
    <submittedName>
        <fullName evidence="2">Uncharacterized protein</fullName>
    </submittedName>
</protein>
<feature type="repeat" description="TPR" evidence="1">
    <location>
        <begin position="15"/>
        <end position="48"/>
    </location>
</feature>
<dbReference type="Proteomes" id="UP000663874">
    <property type="component" value="Unassembled WGS sequence"/>
</dbReference>
<dbReference type="EMBL" id="CAJOBE010028106">
    <property type="protein sequence ID" value="CAF4280058.1"/>
    <property type="molecule type" value="Genomic_DNA"/>
</dbReference>
<dbReference type="AlphaFoldDB" id="A0A820GK45"/>